<protein>
    <submittedName>
        <fullName evidence="1">8428_t:CDS:1</fullName>
    </submittedName>
</protein>
<keyword evidence="2" id="KW-1185">Reference proteome</keyword>
<gene>
    <name evidence="1" type="ORF">AMORRO_LOCUS584</name>
</gene>
<dbReference type="AlphaFoldDB" id="A0A9N8VBQ4"/>
<organism evidence="1 2">
    <name type="scientific">Acaulospora morrowiae</name>
    <dbReference type="NCBI Taxonomy" id="94023"/>
    <lineage>
        <taxon>Eukaryota</taxon>
        <taxon>Fungi</taxon>
        <taxon>Fungi incertae sedis</taxon>
        <taxon>Mucoromycota</taxon>
        <taxon>Glomeromycotina</taxon>
        <taxon>Glomeromycetes</taxon>
        <taxon>Diversisporales</taxon>
        <taxon>Acaulosporaceae</taxon>
        <taxon>Acaulospora</taxon>
    </lineage>
</organism>
<reference evidence="1" key="1">
    <citation type="submission" date="2021-06" db="EMBL/GenBank/DDBJ databases">
        <authorList>
            <person name="Kallberg Y."/>
            <person name="Tangrot J."/>
            <person name="Rosling A."/>
        </authorList>
    </citation>
    <scope>NUCLEOTIDE SEQUENCE</scope>
    <source>
        <strain evidence="1">CL551</strain>
    </source>
</reference>
<evidence type="ECO:0000313" key="2">
    <source>
        <dbReference type="Proteomes" id="UP000789342"/>
    </source>
</evidence>
<comment type="caution">
    <text evidence="1">The sequence shown here is derived from an EMBL/GenBank/DDBJ whole genome shotgun (WGS) entry which is preliminary data.</text>
</comment>
<name>A0A9N8VBQ4_9GLOM</name>
<proteinExistence type="predicted"/>
<accession>A0A9N8VBQ4</accession>
<sequence>MRKTMTTIINTTTIITKKMMMPVPNAITIMKKMMTPKKRNEVRHESKTTTPKIKTLEDVNAYQALSFECSIFENNVKDLCPTSCPPINRITMHSLKQPISCHGCNHDPNHDRDCIFTTKSIAVTSTDYEFVGTEDHNSQVNDYSGESIWVG</sequence>
<evidence type="ECO:0000313" key="1">
    <source>
        <dbReference type="EMBL" id="CAG8445563.1"/>
    </source>
</evidence>
<dbReference type="Proteomes" id="UP000789342">
    <property type="component" value="Unassembled WGS sequence"/>
</dbReference>
<dbReference type="EMBL" id="CAJVPV010000175">
    <property type="protein sequence ID" value="CAG8445563.1"/>
    <property type="molecule type" value="Genomic_DNA"/>
</dbReference>